<evidence type="ECO:0000256" key="5">
    <source>
        <dbReference type="ARBA" id="ARBA00023136"/>
    </source>
</evidence>
<name>U1QE17_9ACTO</name>
<evidence type="ECO:0000259" key="8">
    <source>
        <dbReference type="Pfam" id="PF00122"/>
    </source>
</evidence>
<evidence type="ECO:0000313" key="10">
    <source>
        <dbReference type="Proteomes" id="UP000016481"/>
    </source>
</evidence>
<feature type="transmembrane region" description="Helical" evidence="7">
    <location>
        <begin position="265"/>
        <end position="291"/>
    </location>
</feature>
<dbReference type="SUPFAM" id="SSF56784">
    <property type="entry name" value="HAD-like"/>
    <property type="match status" value="1"/>
</dbReference>
<feature type="transmembrane region" description="Helical" evidence="7">
    <location>
        <begin position="804"/>
        <end position="823"/>
    </location>
</feature>
<dbReference type="InterPro" id="IPR023299">
    <property type="entry name" value="ATPase_P-typ_cyto_dom_N"/>
</dbReference>
<dbReference type="InterPro" id="IPR059000">
    <property type="entry name" value="ATPase_P-type_domA"/>
</dbReference>
<feature type="transmembrane region" description="Helical" evidence="7">
    <location>
        <begin position="744"/>
        <end position="769"/>
    </location>
</feature>
<dbReference type="PRINTS" id="PR00120">
    <property type="entry name" value="HATPASE"/>
</dbReference>
<dbReference type="SUPFAM" id="SSF81665">
    <property type="entry name" value="Calcium ATPase, transmembrane domain M"/>
    <property type="match status" value="1"/>
</dbReference>
<dbReference type="InterPro" id="IPR001757">
    <property type="entry name" value="P_typ_ATPase"/>
</dbReference>
<sequence length="870" mass="89960">MSARVGHASYTPPAVDELYLAQGLSFKQVAHARAADETNEFDNSSSRSIVAILRANVFTIFNAILASAVVVVLAVGSWQDAVFGFVLLLNTLTGTIAELRAKRALDNLAVLAAPTAHVIRDGEAKDIEVSQVVLGELLELRSGDQVPADGQVLSSNGCEIDESILTGESVSVRKHENDQVLSGTTVIGGSARIRVTAVGEHSYANRLAMEARKYSVVTSELQEGTNRVLTWISWVIVPMTLLLLWSQLRVAGGISGSLNSGQWKAAVVLAVAGVVGMVPQGLVLLTSVNFAAAAMTLARRKVLVQELPAVEVLARVDMLCLDKTGTLTSGAVELDHIESCLGSACADGDGGSPAAGKVSADAAAGGSAGTGSGAVVPASADDAARAALAYLVGGSEANATGSAIAAGLTGLEPAQARYAIAFNSARKWSAVQTQAGAYVLGAPEIVLAGSTGSGSTEADNADSDGTGLGSTDNAALERVKALAGTGKRVLVLAHSNQALDQSENPTLPKDLTAALLVVLAEQVRPDAAQTLDYFKRQGVAVRVISGDNPVTVAAIAAHLGLRNPDGGEPVGVDARTLPAIEETQALADVLEKHTVFGRVTPEQKRAFVNALKSRGHTVAMTGDGVNDALALKDADLGIAMGNAAPATKAVSRLVLLNSQFDALPSVVAEGRRVIANMERVASLFLTKTTWAALLAAVVAITGFVYPFLPRQLTIVSSLTIGIPAFVLALAPTNQRYRAGFLARVLRLSVPAGVIVVVGVLCARLTLILMGSNRNQISSVCTLVLVAGGLWLLSLTARPWVCWRALLVVIMSTAALAVVLLAPLRGFFDLAALTANSWLVLACAAGIVCAALEALGRYNAARAQDRQAHGA</sequence>
<keyword evidence="2 7" id="KW-0812">Transmembrane</keyword>
<feature type="transmembrane region" description="Helical" evidence="7">
    <location>
        <begin position="689"/>
        <end position="708"/>
    </location>
</feature>
<dbReference type="InterPro" id="IPR044492">
    <property type="entry name" value="P_typ_ATPase_HD_dom"/>
</dbReference>
<dbReference type="SFLD" id="SFLDG00002">
    <property type="entry name" value="C1.7:_P-type_atpase_like"/>
    <property type="match status" value="1"/>
</dbReference>
<dbReference type="PRINTS" id="PR00119">
    <property type="entry name" value="CATATPASE"/>
</dbReference>
<dbReference type="AlphaFoldDB" id="U1QE17"/>
<dbReference type="SUPFAM" id="SSF81653">
    <property type="entry name" value="Calcium ATPase, transduction domain A"/>
    <property type="match status" value="1"/>
</dbReference>
<dbReference type="HOGENOM" id="CLU_002360_5_1_11"/>
<feature type="transmembrane region" description="Helical" evidence="7">
    <location>
        <begin position="829"/>
        <end position="851"/>
    </location>
</feature>
<evidence type="ECO:0000256" key="4">
    <source>
        <dbReference type="ARBA" id="ARBA00022989"/>
    </source>
</evidence>
<feature type="transmembrane region" description="Helical" evidence="7">
    <location>
        <begin position="228"/>
        <end position="245"/>
    </location>
</feature>
<evidence type="ECO:0000256" key="2">
    <source>
        <dbReference type="ARBA" id="ARBA00022692"/>
    </source>
</evidence>
<dbReference type="Gene3D" id="3.40.50.1000">
    <property type="entry name" value="HAD superfamily/HAD-like"/>
    <property type="match status" value="1"/>
</dbReference>
<dbReference type="Proteomes" id="UP000016481">
    <property type="component" value="Unassembled WGS sequence"/>
</dbReference>
<comment type="subcellular location">
    <subcellularLocation>
        <location evidence="1">Cell membrane</location>
        <topology evidence="1">Multi-pass membrane protein</topology>
    </subcellularLocation>
</comment>
<dbReference type="PROSITE" id="PS00154">
    <property type="entry name" value="ATPASE_E1_E2"/>
    <property type="match status" value="1"/>
</dbReference>
<organism evidence="9 10">
    <name type="scientific">Actinomyces graevenitzii F0530</name>
    <dbReference type="NCBI Taxonomy" id="1321817"/>
    <lineage>
        <taxon>Bacteria</taxon>
        <taxon>Bacillati</taxon>
        <taxon>Actinomycetota</taxon>
        <taxon>Actinomycetes</taxon>
        <taxon>Actinomycetales</taxon>
        <taxon>Actinomycetaceae</taxon>
        <taxon>Actinomyces</taxon>
    </lineage>
</organism>
<evidence type="ECO:0000256" key="6">
    <source>
        <dbReference type="SAM" id="MobiDB-lite"/>
    </source>
</evidence>
<dbReference type="InterPro" id="IPR036412">
    <property type="entry name" value="HAD-like_sf"/>
</dbReference>
<dbReference type="Pfam" id="PF00122">
    <property type="entry name" value="E1-E2_ATPase"/>
    <property type="match status" value="1"/>
</dbReference>
<keyword evidence="3" id="KW-1278">Translocase</keyword>
<dbReference type="InterPro" id="IPR018303">
    <property type="entry name" value="ATPase_P-typ_P_site"/>
</dbReference>
<dbReference type="Gene3D" id="2.70.150.10">
    <property type="entry name" value="Calcium-transporting ATPase, cytoplasmic transduction domain A"/>
    <property type="match status" value="1"/>
</dbReference>
<dbReference type="InterPro" id="IPR023214">
    <property type="entry name" value="HAD_sf"/>
</dbReference>
<evidence type="ECO:0000256" key="3">
    <source>
        <dbReference type="ARBA" id="ARBA00022967"/>
    </source>
</evidence>
<evidence type="ECO:0000313" key="9">
    <source>
        <dbReference type="EMBL" id="ERH20566.1"/>
    </source>
</evidence>
<dbReference type="GO" id="GO:0016887">
    <property type="term" value="F:ATP hydrolysis activity"/>
    <property type="evidence" value="ECO:0007669"/>
    <property type="project" value="InterPro"/>
</dbReference>
<protein>
    <submittedName>
        <fullName evidence="9">E1-E2 ATPase</fullName>
    </submittedName>
</protein>
<dbReference type="SFLD" id="SFLDS00003">
    <property type="entry name" value="Haloacid_Dehalogenase"/>
    <property type="match status" value="1"/>
</dbReference>
<dbReference type="Gene3D" id="3.40.1110.10">
    <property type="entry name" value="Calcium-transporting ATPase, cytoplasmic domain N"/>
    <property type="match status" value="1"/>
</dbReference>
<proteinExistence type="predicted"/>
<feature type="transmembrane region" description="Helical" evidence="7">
    <location>
        <begin position="55"/>
        <end position="75"/>
    </location>
</feature>
<dbReference type="InterPro" id="IPR008250">
    <property type="entry name" value="ATPase_P-typ_transduc_dom_A_sf"/>
</dbReference>
<keyword evidence="4 7" id="KW-1133">Transmembrane helix</keyword>
<dbReference type="EMBL" id="AWSC01000007">
    <property type="protein sequence ID" value="ERH20566.1"/>
    <property type="molecule type" value="Genomic_DNA"/>
</dbReference>
<gene>
    <name evidence="9" type="ORF">HMPREF1978_00100</name>
</gene>
<dbReference type="Gene3D" id="1.20.1110.10">
    <property type="entry name" value="Calcium-transporting ATPase, transmembrane domain"/>
    <property type="match status" value="1"/>
</dbReference>
<keyword evidence="5 7" id="KW-0472">Membrane</keyword>
<feature type="transmembrane region" description="Helical" evidence="7">
    <location>
        <begin position="775"/>
        <end position="792"/>
    </location>
</feature>
<dbReference type="InterPro" id="IPR023298">
    <property type="entry name" value="ATPase_P-typ_TM_dom_sf"/>
</dbReference>
<evidence type="ECO:0000256" key="7">
    <source>
        <dbReference type="SAM" id="Phobius"/>
    </source>
</evidence>
<dbReference type="PATRIC" id="fig|1321817.3.peg.82"/>
<feature type="transmembrane region" description="Helical" evidence="7">
    <location>
        <begin position="714"/>
        <end position="732"/>
    </location>
</feature>
<dbReference type="GO" id="GO:0005886">
    <property type="term" value="C:plasma membrane"/>
    <property type="evidence" value="ECO:0007669"/>
    <property type="project" value="UniProtKB-SubCell"/>
</dbReference>
<feature type="domain" description="P-type ATPase A" evidence="8">
    <location>
        <begin position="111"/>
        <end position="208"/>
    </location>
</feature>
<dbReference type="GO" id="GO:0005524">
    <property type="term" value="F:ATP binding"/>
    <property type="evidence" value="ECO:0007669"/>
    <property type="project" value="InterPro"/>
</dbReference>
<dbReference type="Pfam" id="PF00702">
    <property type="entry name" value="Hydrolase"/>
    <property type="match status" value="1"/>
</dbReference>
<dbReference type="NCBIfam" id="TIGR01494">
    <property type="entry name" value="ATPase_P-type"/>
    <property type="match status" value="2"/>
</dbReference>
<dbReference type="SFLD" id="SFLDF00027">
    <property type="entry name" value="p-type_atpase"/>
    <property type="match status" value="1"/>
</dbReference>
<reference evidence="9 10" key="1">
    <citation type="submission" date="2013-08" db="EMBL/GenBank/DDBJ databases">
        <authorList>
            <person name="Weinstock G."/>
            <person name="Sodergren E."/>
            <person name="Wylie T."/>
            <person name="Fulton L."/>
            <person name="Fulton R."/>
            <person name="Fronick C."/>
            <person name="O'Laughlin M."/>
            <person name="Godfrey J."/>
            <person name="Miner T."/>
            <person name="Herter B."/>
            <person name="Appelbaum E."/>
            <person name="Cordes M."/>
            <person name="Lek S."/>
            <person name="Wollam A."/>
            <person name="Pepin K.H."/>
            <person name="Palsikar V.B."/>
            <person name="Mitreva M."/>
            <person name="Wilson R.K."/>
        </authorList>
    </citation>
    <scope>NUCLEOTIDE SEQUENCE [LARGE SCALE GENOMIC DNA]</scope>
    <source>
        <strain evidence="9 10">F0530</strain>
    </source>
</reference>
<accession>U1QE17</accession>
<evidence type="ECO:0000256" key="1">
    <source>
        <dbReference type="ARBA" id="ARBA00004651"/>
    </source>
</evidence>
<feature type="region of interest" description="Disordered" evidence="6">
    <location>
        <begin position="451"/>
        <end position="470"/>
    </location>
</feature>
<dbReference type="RefSeq" id="WP_021604121.1">
    <property type="nucleotide sequence ID" value="NZ_KE951498.1"/>
</dbReference>
<feature type="transmembrane region" description="Helical" evidence="7">
    <location>
        <begin position="81"/>
        <end position="99"/>
    </location>
</feature>
<comment type="caution">
    <text evidence="9">The sequence shown here is derived from an EMBL/GenBank/DDBJ whole genome shotgun (WGS) entry which is preliminary data.</text>
</comment>
<dbReference type="PANTHER" id="PTHR42861">
    <property type="entry name" value="CALCIUM-TRANSPORTING ATPASE"/>
    <property type="match status" value="1"/>
</dbReference>